<dbReference type="PANTHER" id="PTHR12302">
    <property type="entry name" value="EBNA2 BINDING PROTEIN P100"/>
    <property type="match status" value="1"/>
</dbReference>
<dbReference type="RefSeq" id="WP_053944255.1">
    <property type="nucleotide sequence ID" value="NZ_CP010401.1"/>
</dbReference>
<dbReference type="OrthoDB" id="9805504at2"/>
<gene>
    <name evidence="2" type="ORF">PU02_0939</name>
</gene>
<dbReference type="PROSITE" id="PS50830">
    <property type="entry name" value="TNASE_3"/>
    <property type="match status" value="1"/>
</dbReference>
<protein>
    <submittedName>
        <fullName evidence="2">Succinoglycan biosynthesis protein</fullName>
    </submittedName>
</protein>
<dbReference type="PATRIC" id="fig|1318743.3.peg.953"/>
<keyword evidence="3" id="KW-1185">Reference proteome</keyword>
<accession>A0A0M5KSP4</accession>
<name>A0A0M5KSP4_9HYPH</name>
<dbReference type="AlphaFoldDB" id="A0A0M5KSP4"/>
<dbReference type="PANTHER" id="PTHR12302:SF26">
    <property type="entry name" value="BLR1266 PROTEIN"/>
    <property type="match status" value="1"/>
</dbReference>
<evidence type="ECO:0000313" key="2">
    <source>
        <dbReference type="EMBL" id="ALE03753.1"/>
    </source>
</evidence>
<dbReference type="InterPro" id="IPR016071">
    <property type="entry name" value="Staphylococal_nuclease_OB-fold"/>
</dbReference>
<reference evidence="2 3" key="1">
    <citation type="journal article" date="2015" name="Genome Announc.">
        <title>Complete Genome Sequence of Bartonella ancashensis Strain 20.00, Isolated from the Blood of a Patient with Verruga Peruana.</title>
        <authorList>
            <person name="Hang J."/>
            <person name="Mullins K.E."/>
            <person name="Clifford R.J."/>
            <person name="Onmus-Leone F."/>
            <person name="Yang Y."/>
            <person name="Jiang J."/>
            <person name="Leguia M."/>
            <person name="Kasper M.R."/>
            <person name="Maguina C."/>
            <person name="Lesho E.P."/>
            <person name="Jarman R.G."/>
            <person name="Richards A.L."/>
            <person name="Blazes D."/>
        </authorList>
    </citation>
    <scope>NUCLEOTIDE SEQUENCE [LARGE SCALE GENOMIC DNA]</scope>
    <source>
        <strain evidence="2 3">20.00</strain>
    </source>
</reference>
<sequence>MNFLIPKTYLKKKVFTLGFFVTIFVFSSPVLCKNFVQIQKKISTSKTIRGYAKVIDGDSIVISNIMVRLSGIDAPELGQFCGIKNERYPCGLRAKKNLEKLISNRMITCHWNKRDKYHRIIATCRTKDINNINAAMVHKGWAVSYYEYPREEKEAREEKRGIWRSYFQRPQQWRKSSSYRKIK</sequence>
<dbReference type="EMBL" id="CP010401">
    <property type="protein sequence ID" value="ALE03753.1"/>
    <property type="molecule type" value="Genomic_DNA"/>
</dbReference>
<proteinExistence type="predicted"/>
<dbReference type="Pfam" id="PF00565">
    <property type="entry name" value="SNase"/>
    <property type="match status" value="1"/>
</dbReference>
<dbReference type="InterPro" id="IPR035437">
    <property type="entry name" value="SNase_OB-fold_sf"/>
</dbReference>
<dbReference type="KEGG" id="banc:PU02_0939"/>
<evidence type="ECO:0000259" key="1">
    <source>
        <dbReference type="PROSITE" id="PS50830"/>
    </source>
</evidence>
<dbReference type="SMART" id="SM00318">
    <property type="entry name" value="SNc"/>
    <property type="match status" value="1"/>
</dbReference>
<organism evidence="2 3">
    <name type="scientific">Bartonella ancashensis</name>
    <dbReference type="NCBI Taxonomy" id="1318743"/>
    <lineage>
        <taxon>Bacteria</taxon>
        <taxon>Pseudomonadati</taxon>
        <taxon>Pseudomonadota</taxon>
        <taxon>Alphaproteobacteria</taxon>
        <taxon>Hyphomicrobiales</taxon>
        <taxon>Bartonellaceae</taxon>
        <taxon>Bartonella</taxon>
    </lineage>
</organism>
<feature type="domain" description="TNase-like" evidence="1">
    <location>
        <begin position="53"/>
        <end position="165"/>
    </location>
</feature>
<dbReference type="STRING" id="1318743.PU02_0939"/>
<dbReference type="Proteomes" id="UP000057213">
    <property type="component" value="Chromosome"/>
</dbReference>
<evidence type="ECO:0000313" key="3">
    <source>
        <dbReference type="Proteomes" id="UP000057213"/>
    </source>
</evidence>
<dbReference type="Gene3D" id="2.40.50.90">
    <property type="match status" value="1"/>
</dbReference>
<dbReference type="SUPFAM" id="SSF50199">
    <property type="entry name" value="Staphylococcal nuclease"/>
    <property type="match status" value="1"/>
</dbReference>